<dbReference type="Proteomes" id="UP000006697">
    <property type="component" value="Chromosome"/>
</dbReference>
<dbReference type="STRING" id="204773.HEAR0714"/>
<dbReference type="Pfam" id="PF10531">
    <property type="entry name" value="SLBB"/>
    <property type="match status" value="1"/>
</dbReference>
<evidence type="ECO:0000256" key="14">
    <source>
        <dbReference type="ARBA" id="ARBA00023288"/>
    </source>
</evidence>
<dbReference type="EMBL" id="CU207211">
    <property type="protein sequence ID" value="CAL60908.1"/>
    <property type="molecule type" value="Genomic_DNA"/>
</dbReference>
<dbReference type="HOGENOM" id="CLU_038343_0_3_4"/>
<keyword evidence="5" id="KW-0762">Sugar transport</keyword>
<dbReference type="PANTHER" id="PTHR33619">
    <property type="entry name" value="POLYSACCHARIDE EXPORT PROTEIN GFCE-RELATED"/>
    <property type="match status" value="1"/>
</dbReference>
<keyword evidence="6" id="KW-0812">Transmembrane</keyword>
<dbReference type="OrthoDB" id="9815244at2"/>
<evidence type="ECO:0000259" key="18">
    <source>
        <dbReference type="Pfam" id="PF22461"/>
    </source>
</evidence>
<dbReference type="GO" id="GO:0009279">
    <property type="term" value="C:cell outer membrane"/>
    <property type="evidence" value="ECO:0007669"/>
    <property type="project" value="UniProtKB-SubCell"/>
</dbReference>
<evidence type="ECO:0000256" key="8">
    <source>
        <dbReference type="ARBA" id="ARBA00023047"/>
    </source>
</evidence>
<evidence type="ECO:0000259" key="17">
    <source>
        <dbReference type="Pfam" id="PF10531"/>
    </source>
</evidence>
<dbReference type="Pfam" id="PF02563">
    <property type="entry name" value="Poly_export"/>
    <property type="match status" value="1"/>
</dbReference>
<evidence type="ECO:0000256" key="11">
    <source>
        <dbReference type="ARBA" id="ARBA00023136"/>
    </source>
</evidence>
<evidence type="ECO:0000313" key="19">
    <source>
        <dbReference type="EMBL" id="CAL60908.1"/>
    </source>
</evidence>
<keyword evidence="12" id="KW-0564">Palmitate</keyword>
<evidence type="ECO:0000256" key="9">
    <source>
        <dbReference type="ARBA" id="ARBA00023065"/>
    </source>
</evidence>
<dbReference type="GO" id="GO:0006811">
    <property type="term" value="P:monoatomic ion transport"/>
    <property type="evidence" value="ECO:0007669"/>
    <property type="project" value="UniProtKB-KW"/>
</dbReference>
<keyword evidence="13" id="KW-0998">Cell outer membrane</keyword>
<feature type="domain" description="Soluble ligand binding" evidence="17">
    <location>
        <begin position="193"/>
        <end position="242"/>
    </location>
</feature>
<dbReference type="PANTHER" id="PTHR33619:SF3">
    <property type="entry name" value="POLYSACCHARIDE EXPORT PROTEIN GFCE-RELATED"/>
    <property type="match status" value="1"/>
</dbReference>
<reference evidence="19 20" key="1">
    <citation type="journal article" date="2007" name="PLoS Genet.">
        <title>A tale of two oxidation states: bacterial colonization of arsenic-rich environments.</title>
        <authorList>
            <person name="Muller D."/>
            <person name="Medigue C."/>
            <person name="Koechler S."/>
            <person name="Barbe V."/>
            <person name="Barakat M."/>
            <person name="Talla E."/>
            <person name="Bonnefoy V."/>
            <person name="Krin E."/>
            <person name="Arsene-Ploetze F."/>
            <person name="Carapito C."/>
            <person name="Chandler M."/>
            <person name="Cournoyer B."/>
            <person name="Cruveiller S."/>
            <person name="Dossat C."/>
            <person name="Duval S."/>
            <person name="Heymann M."/>
            <person name="Leize E."/>
            <person name="Lieutaud A."/>
            <person name="Lievremont D."/>
            <person name="Makita Y."/>
            <person name="Mangenot S."/>
            <person name="Nitschke W."/>
            <person name="Ortet P."/>
            <person name="Perdrial N."/>
            <person name="Schoepp B."/>
            <person name="Siguier N."/>
            <person name="Simeonova D.D."/>
            <person name="Rouy Z."/>
            <person name="Segurens B."/>
            <person name="Turlin E."/>
            <person name="Vallenet D."/>
            <person name="Van Dorsselaer A."/>
            <person name="Weiss S."/>
            <person name="Weissenbach J."/>
            <person name="Lett M.C."/>
            <person name="Danchin A."/>
            <person name="Bertin P.N."/>
        </authorList>
    </citation>
    <scope>NUCLEOTIDE SEQUENCE [LARGE SCALE GENOMIC DNA]</scope>
    <source>
        <strain evidence="20">ULPAs1</strain>
    </source>
</reference>
<dbReference type="Pfam" id="PF22461">
    <property type="entry name" value="SLBB_2"/>
    <property type="match status" value="1"/>
</dbReference>
<evidence type="ECO:0000256" key="10">
    <source>
        <dbReference type="ARBA" id="ARBA00023114"/>
    </source>
</evidence>
<organism evidence="19 20">
    <name type="scientific">Herminiimonas arsenicoxydans</name>
    <dbReference type="NCBI Taxonomy" id="204773"/>
    <lineage>
        <taxon>Bacteria</taxon>
        <taxon>Pseudomonadati</taxon>
        <taxon>Pseudomonadota</taxon>
        <taxon>Betaproteobacteria</taxon>
        <taxon>Burkholderiales</taxon>
        <taxon>Oxalobacteraceae</taxon>
        <taxon>Herminiimonas</taxon>
    </lineage>
</organism>
<proteinExistence type="inferred from homology"/>
<keyword evidence="8" id="KW-0625">Polysaccharide transport</keyword>
<dbReference type="Gene3D" id="3.30.1950.10">
    <property type="entry name" value="wza like domain"/>
    <property type="match status" value="1"/>
</dbReference>
<feature type="signal peptide" evidence="15">
    <location>
        <begin position="1"/>
        <end position="27"/>
    </location>
</feature>
<dbReference type="AlphaFoldDB" id="A4G321"/>
<sequence>MKKIILKNVRQAMLMVLMVTVGSWTYAADVPLGPGDVLKITVFGNPDLTLETRVSEAGSISYPLVGDVKVGGLSSNEAERKIAELLDKGGFVRKPQVNLMVTEMQSQQVSVLGQVNKPGRYPVDGKRSLTDILALAGGANEEAGDTVILTHTQDGKTSKEIIDLLELVRSGDPAKNRQLTAGDSLFVERAPRFYIYGEVQKPGSYKLERDMMVLQALSSGGGLSPRGTERGVRIKRRDANGVLQIINVKHDDLLKPNDIVYVKESLF</sequence>
<accession>A4G321</accession>
<dbReference type="InterPro" id="IPR054765">
    <property type="entry name" value="SLBB_dom"/>
</dbReference>
<keyword evidence="14" id="KW-0449">Lipoprotein</keyword>
<dbReference type="InterPro" id="IPR019554">
    <property type="entry name" value="Soluble_ligand-bd"/>
</dbReference>
<keyword evidence="11" id="KW-0472">Membrane</keyword>
<feature type="domain" description="SLBB" evidence="18">
    <location>
        <begin position="107"/>
        <end position="187"/>
    </location>
</feature>
<dbReference type="InterPro" id="IPR003715">
    <property type="entry name" value="Poly_export_N"/>
</dbReference>
<evidence type="ECO:0000256" key="2">
    <source>
        <dbReference type="ARBA" id="ARBA00009450"/>
    </source>
</evidence>
<keyword evidence="7 15" id="KW-0732">Signal</keyword>
<evidence type="ECO:0000313" key="20">
    <source>
        <dbReference type="Proteomes" id="UP000006697"/>
    </source>
</evidence>
<protein>
    <submittedName>
        <fullName evidence="19">Polysaccharide export protein</fullName>
    </submittedName>
</protein>
<dbReference type="NCBIfam" id="TIGR03028">
    <property type="entry name" value="EpsE"/>
    <property type="match status" value="1"/>
</dbReference>
<dbReference type="GO" id="GO:0015288">
    <property type="term" value="F:porin activity"/>
    <property type="evidence" value="ECO:0007669"/>
    <property type="project" value="UniProtKB-KW"/>
</dbReference>
<dbReference type="eggNOG" id="COG1596">
    <property type="taxonomic scope" value="Bacteria"/>
</dbReference>
<dbReference type="InterPro" id="IPR049712">
    <property type="entry name" value="Poly_export"/>
</dbReference>
<evidence type="ECO:0000256" key="4">
    <source>
        <dbReference type="ARBA" id="ARBA00022452"/>
    </source>
</evidence>
<evidence type="ECO:0000259" key="16">
    <source>
        <dbReference type="Pfam" id="PF02563"/>
    </source>
</evidence>
<comment type="subcellular location">
    <subcellularLocation>
        <location evidence="1">Cell outer membrane</location>
        <topology evidence="1">Multi-pass membrane protein</topology>
    </subcellularLocation>
</comment>
<dbReference type="Gene3D" id="3.10.560.10">
    <property type="entry name" value="Outer membrane lipoprotein wza domain like"/>
    <property type="match status" value="2"/>
</dbReference>
<keyword evidence="20" id="KW-1185">Reference proteome</keyword>
<evidence type="ECO:0000256" key="1">
    <source>
        <dbReference type="ARBA" id="ARBA00004571"/>
    </source>
</evidence>
<comment type="similarity">
    <text evidence="2">Belongs to the BexD/CtrA/VexA family.</text>
</comment>
<dbReference type="GO" id="GO:0046930">
    <property type="term" value="C:pore complex"/>
    <property type="evidence" value="ECO:0007669"/>
    <property type="project" value="UniProtKB-KW"/>
</dbReference>
<keyword evidence="9" id="KW-0406">Ion transport</keyword>
<keyword evidence="3" id="KW-0813">Transport</keyword>
<evidence type="ECO:0000256" key="7">
    <source>
        <dbReference type="ARBA" id="ARBA00022729"/>
    </source>
</evidence>
<keyword evidence="10" id="KW-0626">Porin</keyword>
<evidence type="ECO:0000256" key="5">
    <source>
        <dbReference type="ARBA" id="ARBA00022597"/>
    </source>
</evidence>
<evidence type="ECO:0000256" key="15">
    <source>
        <dbReference type="SAM" id="SignalP"/>
    </source>
</evidence>
<keyword evidence="4" id="KW-1134">Transmembrane beta strand</keyword>
<evidence type="ECO:0000256" key="13">
    <source>
        <dbReference type="ARBA" id="ARBA00023237"/>
    </source>
</evidence>
<evidence type="ECO:0000256" key="12">
    <source>
        <dbReference type="ARBA" id="ARBA00023139"/>
    </source>
</evidence>
<gene>
    <name evidence="19" type="ordered locus">HEAR0714</name>
</gene>
<evidence type="ECO:0000256" key="3">
    <source>
        <dbReference type="ARBA" id="ARBA00022448"/>
    </source>
</evidence>
<evidence type="ECO:0000256" key="6">
    <source>
        <dbReference type="ARBA" id="ARBA00022692"/>
    </source>
</evidence>
<dbReference type="GO" id="GO:0015159">
    <property type="term" value="F:polysaccharide transmembrane transporter activity"/>
    <property type="evidence" value="ECO:0007669"/>
    <property type="project" value="InterPro"/>
</dbReference>
<feature type="domain" description="Polysaccharide export protein N-terminal" evidence="16">
    <location>
        <begin position="28"/>
        <end position="101"/>
    </location>
</feature>
<feature type="chain" id="PRO_5002669104" evidence="15">
    <location>
        <begin position="28"/>
        <end position="267"/>
    </location>
</feature>
<name>A4G321_HERAR</name>
<dbReference type="KEGG" id="har:HEAR0714"/>
<dbReference type="InterPro" id="IPR017478">
    <property type="entry name" value="Polysacc_export_EpsE"/>
</dbReference>